<sequence>MRPRKQKARRCIPPKAAKQKLNRKHLQPIFHNEVIAKSWDPKASARVNLAQLGLATSANHVIQAGLQPSHEAAVLGGRPDVTREQVVQALGVTIDSHDLQELTRNPRLKPMSEHYQRYMAKLIEKHGDDYVAMRRDIETNWRQYAEEKCERLCIKFKCLSDEHRLVPVPEFKGRRRAAPL</sequence>
<dbReference type="Pfam" id="PF09420">
    <property type="entry name" value="Nop16"/>
    <property type="match status" value="2"/>
</dbReference>
<evidence type="ECO:0000313" key="5">
    <source>
        <dbReference type="EMBL" id="KAG5176813.1"/>
    </source>
</evidence>
<proteinExistence type="inferred from homology"/>
<dbReference type="PANTHER" id="PTHR13243:SF1">
    <property type="entry name" value="NUCLEOLAR PROTEIN 16"/>
    <property type="match status" value="1"/>
</dbReference>
<dbReference type="GO" id="GO:0042273">
    <property type="term" value="P:ribosomal large subunit biogenesis"/>
    <property type="evidence" value="ECO:0007669"/>
    <property type="project" value="TreeGrafter"/>
</dbReference>
<dbReference type="GO" id="GO:0005730">
    <property type="term" value="C:nucleolus"/>
    <property type="evidence" value="ECO:0007669"/>
    <property type="project" value="UniProtKB-SubCell"/>
</dbReference>
<organism evidence="5 6">
    <name type="scientific">Tribonema minus</name>
    <dbReference type="NCBI Taxonomy" id="303371"/>
    <lineage>
        <taxon>Eukaryota</taxon>
        <taxon>Sar</taxon>
        <taxon>Stramenopiles</taxon>
        <taxon>Ochrophyta</taxon>
        <taxon>PX clade</taxon>
        <taxon>Xanthophyceae</taxon>
        <taxon>Tribonematales</taxon>
        <taxon>Tribonemataceae</taxon>
        <taxon>Tribonema</taxon>
    </lineage>
</organism>
<protein>
    <recommendedName>
        <fullName evidence="3">Nucleolar protein 16</fullName>
    </recommendedName>
</protein>
<comment type="subcellular location">
    <subcellularLocation>
        <location evidence="1">Nucleus</location>
        <location evidence="1">Nucleolus</location>
    </subcellularLocation>
</comment>
<reference evidence="5" key="1">
    <citation type="submission" date="2021-02" db="EMBL/GenBank/DDBJ databases">
        <title>First Annotated Genome of the Yellow-green Alga Tribonema minus.</title>
        <authorList>
            <person name="Mahan K.M."/>
        </authorList>
    </citation>
    <scope>NUCLEOTIDE SEQUENCE</scope>
    <source>
        <strain evidence="5">UTEX B ZZ1240</strain>
    </source>
</reference>
<dbReference type="AlphaFoldDB" id="A0A836C9H5"/>
<dbReference type="PANTHER" id="PTHR13243">
    <property type="entry name" value="HSPC111 PROTEIN-RELATED"/>
    <property type="match status" value="1"/>
</dbReference>
<evidence type="ECO:0000256" key="3">
    <source>
        <dbReference type="ARBA" id="ARBA00015522"/>
    </source>
</evidence>
<evidence type="ECO:0000256" key="4">
    <source>
        <dbReference type="ARBA" id="ARBA00023242"/>
    </source>
</evidence>
<evidence type="ECO:0000313" key="6">
    <source>
        <dbReference type="Proteomes" id="UP000664859"/>
    </source>
</evidence>
<keyword evidence="4" id="KW-0539">Nucleus</keyword>
<name>A0A836C9H5_9STRA</name>
<dbReference type="EMBL" id="JAFCMP010000533">
    <property type="protein sequence ID" value="KAG5176813.1"/>
    <property type="molecule type" value="Genomic_DNA"/>
</dbReference>
<keyword evidence="6" id="KW-1185">Reference proteome</keyword>
<dbReference type="OrthoDB" id="285729at2759"/>
<accession>A0A836C9H5</accession>
<evidence type="ECO:0000256" key="2">
    <source>
        <dbReference type="ARBA" id="ARBA00008479"/>
    </source>
</evidence>
<dbReference type="Proteomes" id="UP000664859">
    <property type="component" value="Unassembled WGS sequence"/>
</dbReference>
<dbReference type="InterPro" id="IPR019002">
    <property type="entry name" value="Ribosome_biogenesis_Nop16"/>
</dbReference>
<comment type="similarity">
    <text evidence="2">Belongs to the NOP16 family.</text>
</comment>
<comment type="caution">
    <text evidence="5">The sequence shown here is derived from an EMBL/GenBank/DDBJ whole genome shotgun (WGS) entry which is preliminary data.</text>
</comment>
<evidence type="ECO:0000256" key="1">
    <source>
        <dbReference type="ARBA" id="ARBA00004604"/>
    </source>
</evidence>
<gene>
    <name evidence="5" type="ORF">JKP88DRAFT_202878</name>
</gene>